<accession>A0A401X729</accession>
<proteinExistence type="predicted"/>
<sequence length="462" mass="52170">MLIDISSAYGIARRYALHASNEYDKCRRIIYQNSQEIFMSSCNAQTGNAKKVRVGMMNARLKSLLNQLPNDPSIEKKFTSKSGPSSTSNYGGLSIFGFTRREIYHLTSPGEHRRSTSLVMAGDSFSHYGGKVSYRAMNSHVIVDQCCLARWFSRRPKSVEDIDICQAIHHAAPLLYALQSVAFETFKEREGPNIPNRSEIDKKTEPDPPKIIKPFDFMIPVPGGVIAGGSEIIATTEIGNELEWHLRPRKDVHASMAITPRDPGVLAPVVRIRTFLSEDMLSDRMMEICRKSVAWLHGIDQEAINKLRSGDNTFKIDGHSIHDIFNMMNDYMTIWRRRLLNSGHFNIDFPKTHKSWSNYVAPATDKKRIARLIKIPEAEVQIPQIFANSTTTKNVDTHTTYFKYDKIGDIQNRSSMDDVETEGLEKAYSDLSEGIDNFLEDGETLSSSGIIIPQNTDRTELA</sequence>
<keyword evidence="2" id="KW-1185">Reference proteome</keyword>
<dbReference type="EMBL" id="BDEV01000112">
    <property type="protein sequence ID" value="GCD63566.1"/>
    <property type="molecule type" value="Genomic_DNA"/>
</dbReference>
<dbReference type="RefSeq" id="WP_124297523.1">
    <property type="nucleotide sequence ID" value="NZ_BDEV01000112.1"/>
</dbReference>
<evidence type="ECO:0000313" key="2">
    <source>
        <dbReference type="Proteomes" id="UP000287385"/>
    </source>
</evidence>
<organism evidence="1 2">
    <name type="scientific">Acetobacter pasteurianus NBRC 3278</name>
    <dbReference type="NCBI Taxonomy" id="1226660"/>
    <lineage>
        <taxon>Bacteria</taxon>
        <taxon>Pseudomonadati</taxon>
        <taxon>Pseudomonadota</taxon>
        <taxon>Alphaproteobacteria</taxon>
        <taxon>Acetobacterales</taxon>
        <taxon>Acetobacteraceae</taxon>
        <taxon>Acetobacter</taxon>
    </lineage>
</organism>
<dbReference type="AlphaFoldDB" id="A0A401X729"/>
<comment type="caution">
    <text evidence="1">The sequence shown here is derived from an EMBL/GenBank/DDBJ whole genome shotgun (WGS) entry which is preliminary data.</text>
</comment>
<reference evidence="1 2" key="1">
    <citation type="submission" date="2016-06" db="EMBL/GenBank/DDBJ databases">
        <title>Acetobacter pasteurianus NBRC 3278 whole genome sequencing project.</title>
        <authorList>
            <person name="Matsutani M."/>
            <person name="Shiwa Y."/>
            <person name="Okamoto-Kainuma A."/>
            <person name="Ishikawa M."/>
            <person name="Koizumi Y."/>
            <person name="Yoshikawa H."/>
            <person name="Yakushi T."/>
            <person name="Matsushita K."/>
        </authorList>
    </citation>
    <scope>NUCLEOTIDE SEQUENCE [LARGE SCALE GENOMIC DNA]</scope>
    <source>
        <strain evidence="1 2">NBRC 3278</strain>
    </source>
</reference>
<protein>
    <submittedName>
        <fullName evidence="1">Uncharacterized protein</fullName>
    </submittedName>
</protein>
<gene>
    <name evidence="1" type="ORF">NBRC3278_2659</name>
</gene>
<name>A0A401X729_ACEPA</name>
<evidence type="ECO:0000313" key="1">
    <source>
        <dbReference type="EMBL" id="GCD63566.1"/>
    </source>
</evidence>
<dbReference type="Proteomes" id="UP000287385">
    <property type="component" value="Unassembled WGS sequence"/>
</dbReference>